<proteinExistence type="predicted"/>
<keyword evidence="1" id="KW-0812">Transmembrane</keyword>
<dbReference type="GeneID" id="54465721"/>
<reference evidence="4" key="3">
    <citation type="submission" date="2025-04" db="UniProtKB">
        <authorList>
            <consortium name="RefSeq"/>
        </authorList>
    </citation>
    <scope>IDENTIFICATION</scope>
    <source>
        <strain evidence="4">CBS 304.34</strain>
    </source>
</reference>
<evidence type="ECO:0000313" key="4">
    <source>
        <dbReference type="RefSeq" id="XP_033584895.1"/>
    </source>
</evidence>
<dbReference type="AlphaFoldDB" id="A0A6A6Z9Y5"/>
<name>A0A6A6Z9Y5_9PEZI</name>
<organism evidence="2">
    <name type="scientific">Mytilinidion resinicola</name>
    <dbReference type="NCBI Taxonomy" id="574789"/>
    <lineage>
        <taxon>Eukaryota</taxon>
        <taxon>Fungi</taxon>
        <taxon>Dikarya</taxon>
        <taxon>Ascomycota</taxon>
        <taxon>Pezizomycotina</taxon>
        <taxon>Dothideomycetes</taxon>
        <taxon>Pleosporomycetidae</taxon>
        <taxon>Mytilinidiales</taxon>
        <taxon>Mytilinidiaceae</taxon>
        <taxon>Mytilinidion</taxon>
    </lineage>
</organism>
<sequence>MASFDVASLILLSLLVIVTLPIVLRQLYDALTLDEDEYFAKYGLPTIDSVATAHNEYLKMARDGLMPIPRLTSEHLAQPKSSIFLTTEGTHAGPQHRRMPH</sequence>
<keyword evidence="3" id="KW-1185">Reference proteome</keyword>
<accession>A0A6A6Z9Y5</accession>
<keyword evidence="1" id="KW-0472">Membrane</keyword>
<feature type="transmembrane region" description="Helical" evidence="1">
    <location>
        <begin position="6"/>
        <end position="24"/>
    </location>
</feature>
<dbReference type="RefSeq" id="XP_033584895.1">
    <property type="nucleotide sequence ID" value="XM_033724828.1"/>
</dbReference>
<evidence type="ECO:0000313" key="2">
    <source>
        <dbReference type="EMBL" id="KAF2817931.1"/>
    </source>
</evidence>
<evidence type="ECO:0000313" key="3">
    <source>
        <dbReference type="Proteomes" id="UP000504636"/>
    </source>
</evidence>
<gene>
    <name evidence="2 4" type="ORF">BDZ99DRAFT_514154</name>
</gene>
<reference evidence="4" key="2">
    <citation type="submission" date="2020-04" db="EMBL/GenBank/DDBJ databases">
        <authorList>
            <consortium name="NCBI Genome Project"/>
        </authorList>
    </citation>
    <scope>NUCLEOTIDE SEQUENCE</scope>
    <source>
        <strain evidence="4">CBS 304.34</strain>
    </source>
</reference>
<keyword evidence="1" id="KW-1133">Transmembrane helix</keyword>
<reference evidence="2 4" key="1">
    <citation type="journal article" date="2020" name="Stud. Mycol.">
        <title>101 Dothideomycetes genomes: a test case for predicting lifestyles and emergence of pathogens.</title>
        <authorList>
            <person name="Haridas S."/>
            <person name="Albert R."/>
            <person name="Binder M."/>
            <person name="Bloem J."/>
            <person name="Labutti K."/>
            <person name="Salamov A."/>
            <person name="Andreopoulos B."/>
            <person name="Baker S."/>
            <person name="Barry K."/>
            <person name="Bills G."/>
            <person name="Bluhm B."/>
            <person name="Cannon C."/>
            <person name="Castanera R."/>
            <person name="Culley D."/>
            <person name="Daum C."/>
            <person name="Ezra D."/>
            <person name="Gonzalez J."/>
            <person name="Henrissat B."/>
            <person name="Kuo A."/>
            <person name="Liang C."/>
            <person name="Lipzen A."/>
            <person name="Lutzoni F."/>
            <person name="Magnuson J."/>
            <person name="Mondo S."/>
            <person name="Nolan M."/>
            <person name="Ohm R."/>
            <person name="Pangilinan J."/>
            <person name="Park H.-J."/>
            <person name="Ramirez L."/>
            <person name="Alfaro M."/>
            <person name="Sun H."/>
            <person name="Tritt A."/>
            <person name="Yoshinaga Y."/>
            <person name="Zwiers L.-H."/>
            <person name="Turgeon B."/>
            <person name="Goodwin S."/>
            <person name="Spatafora J."/>
            <person name="Crous P."/>
            <person name="Grigoriev I."/>
        </authorList>
    </citation>
    <scope>NUCLEOTIDE SEQUENCE</scope>
    <source>
        <strain evidence="2 4">CBS 304.34</strain>
    </source>
</reference>
<dbReference type="EMBL" id="MU003692">
    <property type="protein sequence ID" value="KAF2817931.1"/>
    <property type="molecule type" value="Genomic_DNA"/>
</dbReference>
<dbReference type="Proteomes" id="UP000504636">
    <property type="component" value="Unplaced"/>
</dbReference>
<evidence type="ECO:0000256" key="1">
    <source>
        <dbReference type="SAM" id="Phobius"/>
    </source>
</evidence>
<protein>
    <submittedName>
        <fullName evidence="2 4">Uncharacterized protein</fullName>
    </submittedName>
</protein>